<dbReference type="EMBL" id="JBEUSY010000360">
    <property type="protein sequence ID" value="KAL1236801.1"/>
    <property type="molecule type" value="Genomic_DNA"/>
</dbReference>
<keyword evidence="1" id="KW-0067">ATP-binding</keyword>
<accession>A0ABR3KI29</accession>
<reference evidence="1 2" key="1">
    <citation type="submission" date="2024-07" db="EMBL/GenBank/DDBJ databases">
        <title>Enhanced genomic and transcriptomic resources for Trichinella pseudospiralis and T. spiralis underpin the discovery of pronounced molecular differences between stages and species.</title>
        <authorList>
            <person name="Pasi K.K."/>
            <person name="La Rosa G."/>
            <person name="Gomez-Morales M.A."/>
            <person name="Tosini F."/>
            <person name="Sumanam S."/>
            <person name="Young N.D."/>
            <person name="Chang B.C."/>
            <person name="Robin G.B."/>
        </authorList>
    </citation>
    <scope>NUCLEOTIDE SEQUENCE [LARGE SCALE GENOMIC DNA]</scope>
    <source>
        <strain evidence="1">ISS534</strain>
    </source>
</reference>
<keyword evidence="1" id="KW-0347">Helicase</keyword>
<keyword evidence="1" id="KW-0547">Nucleotide-binding</keyword>
<sequence length="86" mass="10118">MSSYDIFYKLLFDDADVNGGWLKKTVYGNLESYDLDRRQSIDRLRLFDDNSAPICFDLAALHFSYYFPLKLRCRTFASLDRRFGGI</sequence>
<protein>
    <submittedName>
        <fullName evidence="1">ATP-dependent helicase/deoxyribonuclease subunit</fullName>
    </submittedName>
</protein>
<dbReference type="Proteomes" id="UP001558632">
    <property type="component" value="Unassembled WGS sequence"/>
</dbReference>
<keyword evidence="1" id="KW-0378">Hydrolase</keyword>
<organism evidence="1 2">
    <name type="scientific">Trichinella spiralis</name>
    <name type="common">Trichina worm</name>
    <dbReference type="NCBI Taxonomy" id="6334"/>
    <lineage>
        <taxon>Eukaryota</taxon>
        <taxon>Metazoa</taxon>
        <taxon>Ecdysozoa</taxon>
        <taxon>Nematoda</taxon>
        <taxon>Enoplea</taxon>
        <taxon>Dorylaimia</taxon>
        <taxon>Trichinellida</taxon>
        <taxon>Trichinellidae</taxon>
        <taxon>Trichinella</taxon>
    </lineage>
</organism>
<gene>
    <name evidence="1" type="ORF">TSPI_08890</name>
</gene>
<proteinExistence type="predicted"/>
<dbReference type="GO" id="GO:0004386">
    <property type="term" value="F:helicase activity"/>
    <property type="evidence" value="ECO:0007669"/>
    <property type="project" value="UniProtKB-KW"/>
</dbReference>
<evidence type="ECO:0000313" key="2">
    <source>
        <dbReference type="Proteomes" id="UP001558632"/>
    </source>
</evidence>
<keyword evidence="2" id="KW-1185">Reference proteome</keyword>
<evidence type="ECO:0000313" key="1">
    <source>
        <dbReference type="EMBL" id="KAL1236801.1"/>
    </source>
</evidence>
<name>A0ABR3KI29_TRISP</name>
<comment type="caution">
    <text evidence="1">The sequence shown here is derived from an EMBL/GenBank/DDBJ whole genome shotgun (WGS) entry which is preliminary data.</text>
</comment>